<dbReference type="Proteomes" id="UP000221168">
    <property type="component" value="Unassembled WGS sequence"/>
</dbReference>
<dbReference type="GO" id="GO:0016787">
    <property type="term" value="F:hydrolase activity"/>
    <property type="evidence" value="ECO:0007669"/>
    <property type="project" value="InterPro"/>
</dbReference>
<evidence type="ECO:0000313" key="3">
    <source>
        <dbReference type="Proteomes" id="UP000221168"/>
    </source>
</evidence>
<evidence type="ECO:0000259" key="1">
    <source>
        <dbReference type="Pfam" id="PF04273"/>
    </source>
</evidence>
<organism evidence="2 3">
    <name type="scientific">Zhengella mangrovi</name>
    <dbReference type="NCBI Taxonomy" id="1982044"/>
    <lineage>
        <taxon>Bacteria</taxon>
        <taxon>Pseudomonadati</taxon>
        <taxon>Pseudomonadota</taxon>
        <taxon>Alphaproteobacteria</taxon>
        <taxon>Hyphomicrobiales</taxon>
        <taxon>Notoacmeibacteraceae</taxon>
        <taxon>Zhengella</taxon>
    </lineage>
</organism>
<dbReference type="SUPFAM" id="SSF52799">
    <property type="entry name" value="(Phosphotyrosine protein) phosphatases II"/>
    <property type="match status" value="1"/>
</dbReference>
<dbReference type="InterPro" id="IPR029021">
    <property type="entry name" value="Prot-tyrosine_phosphatase-like"/>
</dbReference>
<dbReference type="InterPro" id="IPR005939">
    <property type="entry name" value="BLH_phosphatase-like"/>
</dbReference>
<gene>
    <name evidence="2" type="ORF">CSC94_14745</name>
</gene>
<dbReference type="AlphaFoldDB" id="A0A2G1QKY2"/>
<dbReference type="RefSeq" id="WP_099307126.1">
    <property type="nucleotide sequence ID" value="NZ_PDVP01000009.1"/>
</dbReference>
<dbReference type="OrthoDB" id="9805710at2"/>
<name>A0A2G1QKY2_9HYPH</name>
<dbReference type="NCBIfam" id="TIGR01244">
    <property type="entry name" value="TIGR01244 family sulfur transferase"/>
    <property type="match status" value="1"/>
</dbReference>
<keyword evidence="3" id="KW-1185">Reference proteome</keyword>
<comment type="caution">
    <text evidence="2">The sequence shown here is derived from an EMBL/GenBank/DDBJ whole genome shotgun (WGS) entry which is preliminary data.</text>
</comment>
<evidence type="ECO:0000313" key="2">
    <source>
        <dbReference type="EMBL" id="PHP66195.1"/>
    </source>
</evidence>
<accession>A0A2G1QKY2</accession>
<feature type="domain" description="Beta-lactamase hydrolase-like protein phosphatase-like" evidence="1">
    <location>
        <begin position="3"/>
        <end position="105"/>
    </location>
</feature>
<protein>
    <submittedName>
        <fullName evidence="2">TIGR01244 family phosphatase</fullName>
    </submittedName>
</protein>
<reference evidence="2 3" key="1">
    <citation type="submission" date="2017-10" db="EMBL/GenBank/DDBJ databases">
        <title>Sedimentibacterium mangrovi gen. nov., sp. nov., a novel member of family Phyllobacteriacea isolated from mangrove sediment.</title>
        <authorList>
            <person name="Liao H."/>
            <person name="Tian Y."/>
        </authorList>
    </citation>
    <scope>NUCLEOTIDE SEQUENCE [LARGE SCALE GENOMIC DNA]</scope>
    <source>
        <strain evidence="2 3">X9-2-2</strain>
    </source>
</reference>
<dbReference type="Pfam" id="PF04273">
    <property type="entry name" value="BLH_phosphatase"/>
    <property type="match status" value="1"/>
</dbReference>
<dbReference type="Gene3D" id="3.90.190.10">
    <property type="entry name" value="Protein tyrosine phosphatase superfamily"/>
    <property type="match status" value="1"/>
</dbReference>
<sequence length="111" mass="11989">MEIRQITEDFAVAPQISPDHVKPIADAGFKSLVCNRPDTEDGAIDHALIEAAAKEAGVEFRFIPVVSGAITPDNVSDMTAAIDTLPRPMLAYCRSGARCANLFMLVEQMRG</sequence>
<dbReference type="EMBL" id="PDVP01000009">
    <property type="protein sequence ID" value="PHP66195.1"/>
    <property type="molecule type" value="Genomic_DNA"/>
</dbReference>
<proteinExistence type="predicted"/>